<evidence type="ECO:0000313" key="3">
    <source>
        <dbReference type="Proteomes" id="UP000727456"/>
    </source>
</evidence>
<evidence type="ECO:0000313" key="2">
    <source>
        <dbReference type="EMBL" id="NIJ07318.1"/>
    </source>
</evidence>
<keyword evidence="3" id="KW-1185">Reference proteome</keyword>
<sequence length="96" mass="10944">MSRYAVNKVLWEIARNDDKAAVYMATPEAFLADYSLSEEEHRQLLERDFASMFAAGAHPFLLFTFRIKISGGFSFPMMVEHVRVLSTIEPPLDIST</sequence>
<proteinExistence type="predicted"/>
<dbReference type="RefSeq" id="WP_167072194.1">
    <property type="nucleotide sequence ID" value="NZ_JAAOZC010000002.1"/>
</dbReference>
<evidence type="ECO:0000259" key="1">
    <source>
        <dbReference type="Pfam" id="PF07746"/>
    </source>
</evidence>
<dbReference type="InterPro" id="IPR011986">
    <property type="entry name" value="Xdiol_dOase_LigA"/>
</dbReference>
<reference evidence="2 3" key="1">
    <citation type="submission" date="2020-03" db="EMBL/GenBank/DDBJ databases">
        <title>Genomic Encyclopedia of Type Strains, Phase III (KMG-III): the genomes of soil and plant-associated and newly described type strains.</title>
        <authorList>
            <person name="Whitman W."/>
        </authorList>
    </citation>
    <scope>NUCLEOTIDE SEQUENCE [LARGE SCALE GENOMIC DNA]</scope>
    <source>
        <strain evidence="2 3">CECT 8804</strain>
    </source>
</reference>
<dbReference type="EMBL" id="JAAOZC010000002">
    <property type="protein sequence ID" value="NIJ07318.1"/>
    <property type="molecule type" value="Genomic_DNA"/>
</dbReference>
<name>A0ABX0TP51_9SPHN</name>
<protein>
    <recommendedName>
        <fullName evidence="1">Extradiol ring-cleavage dioxygenase LigAB LigA subunit domain-containing protein</fullName>
    </recommendedName>
</protein>
<dbReference type="Pfam" id="PF07746">
    <property type="entry name" value="LigA"/>
    <property type="match status" value="1"/>
</dbReference>
<dbReference type="SUPFAM" id="SSF48076">
    <property type="entry name" value="LigA subunit of an aromatic-ring-opening dioxygenase LigAB"/>
    <property type="match status" value="1"/>
</dbReference>
<feature type="domain" description="Extradiol ring-cleavage dioxygenase LigAB LigA subunit" evidence="1">
    <location>
        <begin position="7"/>
        <end position="65"/>
    </location>
</feature>
<organism evidence="2 3">
    <name type="scientific">Sphingomonas vulcanisoli</name>
    <dbReference type="NCBI Taxonomy" id="1658060"/>
    <lineage>
        <taxon>Bacteria</taxon>
        <taxon>Pseudomonadati</taxon>
        <taxon>Pseudomonadota</taxon>
        <taxon>Alphaproteobacteria</taxon>
        <taxon>Sphingomonadales</taxon>
        <taxon>Sphingomonadaceae</taxon>
        <taxon>Sphingomonas</taxon>
    </lineage>
</organism>
<dbReference type="Gene3D" id="1.10.700.10">
    <property type="entry name" value="Dioxygenase LigAB, LigA subunit"/>
    <property type="match status" value="1"/>
</dbReference>
<dbReference type="InterPro" id="IPR036622">
    <property type="entry name" value="LigA_sf"/>
</dbReference>
<dbReference type="Proteomes" id="UP000727456">
    <property type="component" value="Unassembled WGS sequence"/>
</dbReference>
<comment type="caution">
    <text evidence="2">The sequence shown here is derived from an EMBL/GenBank/DDBJ whole genome shotgun (WGS) entry which is preliminary data.</text>
</comment>
<gene>
    <name evidence="2" type="ORF">FHS31_000914</name>
</gene>
<accession>A0ABX0TP51</accession>